<keyword evidence="2" id="KW-0732">Signal</keyword>
<dbReference type="STRING" id="1220924.W2RNY3"/>
<reference evidence="4 5" key="1">
    <citation type="submission" date="2013-03" db="EMBL/GenBank/DDBJ databases">
        <title>The Genome Sequence of Phialophora europaea CBS 101466.</title>
        <authorList>
            <consortium name="The Broad Institute Genomics Platform"/>
            <person name="Cuomo C."/>
            <person name="de Hoog S."/>
            <person name="Gorbushina A."/>
            <person name="Walker B."/>
            <person name="Young S.K."/>
            <person name="Zeng Q."/>
            <person name="Gargeya S."/>
            <person name="Fitzgerald M."/>
            <person name="Haas B."/>
            <person name="Abouelleil A."/>
            <person name="Allen A.W."/>
            <person name="Alvarado L."/>
            <person name="Arachchi H.M."/>
            <person name="Berlin A.M."/>
            <person name="Chapman S.B."/>
            <person name="Gainer-Dewar J."/>
            <person name="Goldberg J."/>
            <person name="Griggs A."/>
            <person name="Gujja S."/>
            <person name="Hansen M."/>
            <person name="Howarth C."/>
            <person name="Imamovic A."/>
            <person name="Ireland A."/>
            <person name="Larimer J."/>
            <person name="McCowan C."/>
            <person name="Murphy C."/>
            <person name="Pearson M."/>
            <person name="Poon T.W."/>
            <person name="Priest M."/>
            <person name="Roberts A."/>
            <person name="Saif S."/>
            <person name="Shea T."/>
            <person name="Sisk P."/>
            <person name="Sykes S."/>
            <person name="Wortman J."/>
            <person name="Nusbaum C."/>
            <person name="Birren B."/>
        </authorList>
    </citation>
    <scope>NUCLEOTIDE SEQUENCE [LARGE SCALE GENOMIC DNA]</scope>
    <source>
        <strain evidence="4 5">CBS 101466</strain>
    </source>
</reference>
<dbReference type="Proteomes" id="UP000030752">
    <property type="component" value="Unassembled WGS sequence"/>
</dbReference>
<dbReference type="InParanoid" id="W2RNY3"/>
<dbReference type="InterPro" id="IPR057230">
    <property type="entry name" value="DUF7908"/>
</dbReference>
<dbReference type="PROSITE" id="PS51212">
    <property type="entry name" value="WSC"/>
    <property type="match status" value="1"/>
</dbReference>
<evidence type="ECO:0000313" key="5">
    <source>
        <dbReference type="Proteomes" id="UP000030752"/>
    </source>
</evidence>
<evidence type="ECO:0000313" key="4">
    <source>
        <dbReference type="EMBL" id="ETN38035.1"/>
    </source>
</evidence>
<evidence type="ECO:0000256" key="1">
    <source>
        <dbReference type="SAM" id="MobiDB-lite"/>
    </source>
</evidence>
<feature type="region of interest" description="Disordered" evidence="1">
    <location>
        <begin position="623"/>
        <end position="667"/>
    </location>
</feature>
<dbReference type="eggNOG" id="ENOG502SEXN">
    <property type="taxonomic scope" value="Eukaryota"/>
</dbReference>
<evidence type="ECO:0000259" key="3">
    <source>
        <dbReference type="PROSITE" id="PS51212"/>
    </source>
</evidence>
<dbReference type="GeneID" id="19974997"/>
<dbReference type="EMBL" id="KB822723">
    <property type="protein sequence ID" value="ETN38035.1"/>
    <property type="molecule type" value="Genomic_DNA"/>
</dbReference>
<dbReference type="SMART" id="SM00321">
    <property type="entry name" value="WSC"/>
    <property type="match status" value="1"/>
</dbReference>
<feature type="compositionally biased region" description="Low complexity" evidence="1">
    <location>
        <begin position="518"/>
        <end position="532"/>
    </location>
</feature>
<keyword evidence="5" id="KW-1185">Reference proteome</keyword>
<name>W2RNY3_CYPE1</name>
<dbReference type="HOGENOM" id="CLU_005932_0_0_1"/>
<feature type="compositionally biased region" description="Low complexity" evidence="1">
    <location>
        <begin position="226"/>
        <end position="238"/>
    </location>
</feature>
<evidence type="ECO:0000256" key="2">
    <source>
        <dbReference type="SAM" id="SignalP"/>
    </source>
</evidence>
<accession>W2RNY3</accession>
<gene>
    <name evidence="4" type="ORF">HMPREF1541_07658</name>
</gene>
<feature type="region of interest" description="Disordered" evidence="1">
    <location>
        <begin position="510"/>
        <end position="533"/>
    </location>
</feature>
<feature type="region of interest" description="Disordered" evidence="1">
    <location>
        <begin position="182"/>
        <end position="245"/>
    </location>
</feature>
<dbReference type="RefSeq" id="XP_008720204.1">
    <property type="nucleotide sequence ID" value="XM_008721982.1"/>
</dbReference>
<feature type="domain" description="WSC" evidence="3">
    <location>
        <begin position="255"/>
        <end position="345"/>
    </location>
</feature>
<dbReference type="Pfam" id="PF25485">
    <property type="entry name" value="DUF7908"/>
    <property type="match status" value="1"/>
</dbReference>
<dbReference type="Pfam" id="PF01822">
    <property type="entry name" value="WSC"/>
    <property type="match status" value="1"/>
</dbReference>
<proteinExistence type="predicted"/>
<feature type="chain" id="PRO_5004823750" description="WSC domain-containing protein" evidence="2">
    <location>
        <begin position="22"/>
        <end position="965"/>
    </location>
</feature>
<dbReference type="InterPro" id="IPR002889">
    <property type="entry name" value="WSC_carb-bd"/>
</dbReference>
<organism evidence="4 5">
    <name type="scientific">Cyphellophora europaea (strain CBS 101466)</name>
    <name type="common">Phialophora europaea</name>
    <dbReference type="NCBI Taxonomy" id="1220924"/>
    <lineage>
        <taxon>Eukaryota</taxon>
        <taxon>Fungi</taxon>
        <taxon>Dikarya</taxon>
        <taxon>Ascomycota</taxon>
        <taxon>Pezizomycotina</taxon>
        <taxon>Eurotiomycetes</taxon>
        <taxon>Chaetothyriomycetidae</taxon>
        <taxon>Chaetothyriales</taxon>
        <taxon>Cyphellophoraceae</taxon>
        <taxon>Cyphellophora</taxon>
    </lineage>
</organism>
<dbReference type="AlphaFoldDB" id="W2RNY3"/>
<protein>
    <recommendedName>
        <fullName evidence="3">WSC domain-containing protein</fullName>
    </recommendedName>
</protein>
<dbReference type="OrthoDB" id="3563678at2759"/>
<feature type="signal peptide" evidence="2">
    <location>
        <begin position="1"/>
        <end position="21"/>
    </location>
</feature>
<feature type="compositionally biased region" description="Low complexity" evidence="1">
    <location>
        <begin position="189"/>
        <end position="214"/>
    </location>
</feature>
<feature type="compositionally biased region" description="Low complexity" evidence="1">
    <location>
        <begin position="628"/>
        <end position="667"/>
    </location>
</feature>
<sequence>MGRPLFIGVWALASLSKAVFGYGTTVFEYPEYCSIAPTTVINSSPTTSGPVVPTSEPFLVFVEQSSGGTKRDVEFLDNDGTLTNEPEEAAQYVIVAGQLRSIAGHVSTSGLVPFQVFAASPFSLPVSRTFSMLNGSLEWINDGFYAGKARFCLLNTTVNVDFSGQPPTACRLIELGTVPAQDALRPPETTSTTETLHTTVSSDTTVGVSGASTTIPYEPQSSSDQSTTRESTAAATASVRPPLPAQSTVTGQLATAQFFGCLRSGPEDLVIPGRGHPVATLEECVDYCAGSDISNLYAGVQFSNQCFCGKETSLPLIEGVCDRPCPDNSNQTCGGIQAMSVYTIELRFPESSISIDTATPTSTSTSSLLGYPAPTSSGVPTCAPESEFDGTVNNNYLILCDTSLPGNDLAVVEAPDLASCISECSSYAPESGIPCIAVEYVANESPANCRLKYSVSPIRRGDGPSVQAAVLVNVPLAPSITFIPPSSPTSTEFATSRALATSHSLQTTSALTPKVSASTPTTISGIPTPDSTRMTSSALSIVQISPSGGDSTTTGGDAAVSSSTTIILSSSVGLSSVSASATLSNSFIAVSSSTVLSVATTTSASTRIASAERSSILSTSVSGSFQATTPSSSIVRSPPVSSQSSSASFSSSPSSGPQTATSAAPTPTNTALCPTYDKDVLNINSDGYNYEIQCSNDIQGELLLGNATFANTFQNCISQCTLYNVAIPFQCIGVKFLLQPSGSNNCLLLRSYTGSSCQTFANAARLIYGGYPSPNGVAIASLSITTSTTSTTVVASTSPASSSTSRATTTTTASPLPAFTPPTFCGAPPNDTDGYPDECATNTNAPICYRYNFDYDGATGVTPGGNVSYEIECATQFSGATAGSTVASSLRDCIFWCEYDNQLQPGVRPCVGVTFLNGEPGQGPNNCVKYSTLTCATRGNATYSSARLLWAGYPAMTDYDQSFNC</sequence>
<dbReference type="VEuPathDB" id="FungiDB:HMPREF1541_07658"/>